<sequence>MAPTNREKAITWLNSIGIQELVDDSIMPRESLGPNDNPMTGAEPGASPLLPVERFTDSLLNTLFVLTHLRSDHAAIKQELLEAVHFRRNTKGQPNRRENCLINLDVNRLVNHANNERNQKRLRGELPPRVKKNPGKMERALAKMSLDMGGDGQGEDVSMTEQKAVIGQHNGTIGEKRKRSGSDSNSKSDSSPARPSKLMHMECSDERMDLALSGAEDRDQL</sequence>
<proteinExistence type="predicted"/>
<reference evidence="2 3" key="1">
    <citation type="submission" date="2024-04" db="EMBL/GenBank/DDBJ databases">
        <title>Phyllosticta paracitricarpa is synonymous to the EU quarantine fungus P. citricarpa based on phylogenomic analyses.</title>
        <authorList>
            <consortium name="Lawrence Berkeley National Laboratory"/>
            <person name="Van ingen-buijs V.A."/>
            <person name="Van westerhoven A.C."/>
            <person name="Haridas S."/>
            <person name="Skiadas P."/>
            <person name="Martin F."/>
            <person name="Groenewald J.Z."/>
            <person name="Crous P.W."/>
            <person name="Seidl M.F."/>
        </authorList>
    </citation>
    <scope>NUCLEOTIDE SEQUENCE [LARGE SCALE GENOMIC DNA]</scope>
    <source>
        <strain evidence="2 3">CPC 17464</strain>
    </source>
</reference>
<evidence type="ECO:0000313" key="2">
    <source>
        <dbReference type="EMBL" id="KAK7530222.1"/>
    </source>
</evidence>
<dbReference type="RefSeq" id="XP_066650461.1">
    <property type="nucleotide sequence ID" value="XM_066794078.1"/>
</dbReference>
<keyword evidence="3" id="KW-1185">Reference proteome</keyword>
<gene>
    <name evidence="2" type="ORF">J3D65DRAFT_150161</name>
</gene>
<feature type="region of interest" description="Disordered" evidence="1">
    <location>
        <begin position="146"/>
        <end position="221"/>
    </location>
</feature>
<dbReference type="Proteomes" id="UP001360953">
    <property type="component" value="Unassembled WGS sequence"/>
</dbReference>
<dbReference type="EMBL" id="JBBPEH010000014">
    <property type="protein sequence ID" value="KAK7530222.1"/>
    <property type="molecule type" value="Genomic_DNA"/>
</dbReference>
<dbReference type="GeneID" id="92026984"/>
<feature type="compositionally biased region" description="Basic and acidic residues" evidence="1">
    <location>
        <begin position="199"/>
        <end position="221"/>
    </location>
</feature>
<accession>A0ABR1L972</accession>
<comment type="caution">
    <text evidence="2">The sequence shown here is derived from an EMBL/GenBank/DDBJ whole genome shotgun (WGS) entry which is preliminary data.</text>
</comment>
<organism evidence="2 3">
    <name type="scientific">Phyllosticta citribraziliensis</name>
    <dbReference type="NCBI Taxonomy" id="989973"/>
    <lineage>
        <taxon>Eukaryota</taxon>
        <taxon>Fungi</taxon>
        <taxon>Dikarya</taxon>
        <taxon>Ascomycota</taxon>
        <taxon>Pezizomycotina</taxon>
        <taxon>Dothideomycetes</taxon>
        <taxon>Dothideomycetes incertae sedis</taxon>
        <taxon>Botryosphaeriales</taxon>
        <taxon>Phyllostictaceae</taxon>
        <taxon>Phyllosticta</taxon>
    </lineage>
</organism>
<name>A0ABR1L972_9PEZI</name>
<evidence type="ECO:0000256" key="1">
    <source>
        <dbReference type="SAM" id="MobiDB-lite"/>
    </source>
</evidence>
<evidence type="ECO:0000313" key="3">
    <source>
        <dbReference type="Proteomes" id="UP001360953"/>
    </source>
</evidence>
<protein>
    <submittedName>
        <fullName evidence="2">Uncharacterized protein</fullName>
    </submittedName>
</protein>
<feature type="compositionally biased region" description="Low complexity" evidence="1">
    <location>
        <begin position="182"/>
        <end position="196"/>
    </location>
</feature>